<dbReference type="FunCoup" id="B9RC60">
    <property type="interactions" value="1275"/>
</dbReference>
<dbReference type="PANTHER" id="PTHR47963">
    <property type="entry name" value="DEAD-BOX ATP-DEPENDENT RNA HELICASE 47, MITOCHONDRIAL"/>
    <property type="match status" value="1"/>
</dbReference>
<evidence type="ECO:0000259" key="11">
    <source>
        <dbReference type="PROSITE" id="PS51195"/>
    </source>
</evidence>
<dbReference type="InterPro" id="IPR044742">
    <property type="entry name" value="DEAD/DEAH_RhlB"/>
</dbReference>
<dbReference type="OrthoDB" id="10256233at2759"/>
<name>B9RC60_RICCO</name>
<evidence type="ECO:0000256" key="5">
    <source>
        <dbReference type="ARBA" id="ARBA00022840"/>
    </source>
</evidence>
<dbReference type="GO" id="GO:0003724">
    <property type="term" value="F:RNA helicase activity"/>
    <property type="evidence" value="ECO:0000318"/>
    <property type="project" value="GO_Central"/>
</dbReference>
<dbReference type="STRING" id="3988.B9RC60"/>
<feature type="region of interest" description="Disordered" evidence="8">
    <location>
        <begin position="393"/>
        <end position="414"/>
    </location>
</feature>
<proteinExistence type="predicted"/>
<sequence>MVQNGERHAVDFVRKKQLAKTKRPSRMACLKMPALVSTRLLFLFGLSSPLPKLLRVSRTGWCHRNVLFYSQVRQDQAPLTLESLGIKSQFERKEKITKTNKHEKFKQNSAIDVPRSKVKVVNKGTRDVSVNKSLEDETALFAAKSFSELGLPPLLLERLESEGFKVPTEVQSAAIPTILKNHDVVIQSYTGSGKTLAYLLPILSEVGPLIDKSSKGNEEVGKKSEIEAVIVAPSRELAMQIVREVEKLLGPANKKAVQQLVGGANRSRQEEALRKNKPAIIVGTPGRISEISAAGKLHTHGCRYLVLDEVDELLSFNFREDVHRILDHVGRRSNADSHGPNSQLARRAARQTILVSATVPFSVIRAARSWGHDPLLVQAKTVIPLESVPASRPVNASGPISSSSSNSNPQPQAAIQSLPPALKHYYCVTRIQHKVDTLRRCVHALDAKSVIAFMNQTRQLKDAVFKLEARGMKAAELHGDLGKLSRSTILKKFKNGEVRVLVTNELSARGLDVPECDLVVNLDLPTDSIHYAHRAGRTGRLGRKGTVVTICEESEVFVVKKMQKQLGITIPTCEFTEGKLSMTVEEEKKPVQALK</sequence>
<feature type="domain" description="DEAD-box RNA helicase Q" evidence="11">
    <location>
        <begin position="144"/>
        <end position="172"/>
    </location>
</feature>
<feature type="domain" description="Helicase ATP-binding" evidence="9">
    <location>
        <begin position="175"/>
        <end position="377"/>
    </location>
</feature>
<dbReference type="InterPro" id="IPR011545">
    <property type="entry name" value="DEAD/DEAH_box_helicase_dom"/>
</dbReference>
<dbReference type="GO" id="GO:0016787">
    <property type="term" value="F:hydrolase activity"/>
    <property type="evidence" value="ECO:0007669"/>
    <property type="project" value="UniProtKB-KW"/>
</dbReference>
<dbReference type="PROSITE" id="PS51195">
    <property type="entry name" value="Q_MOTIF"/>
    <property type="match status" value="1"/>
</dbReference>
<keyword evidence="2" id="KW-0547">Nucleotide-binding</keyword>
<dbReference type="SMART" id="SM00487">
    <property type="entry name" value="DEXDc"/>
    <property type="match status" value="1"/>
</dbReference>
<dbReference type="PANTHER" id="PTHR47963:SF3">
    <property type="entry name" value="DEAD-BOX ATP-DEPENDENT RNA HELICASE 47, MITOCHONDRIAL"/>
    <property type="match status" value="1"/>
</dbReference>
<dbReference type="CDD" id="cd18787">
    <property type="entry name" value="SF2_C_DEAD"/>
    <property type="match status" value="1"/>
</dbReference>
<evidence type="ECO:0000259" key="9">
    <source>
        <dbReference type="PROSITE" id="PS51192"/>
    </source>
</evidence>
<keyword evidence="3" id="KW-0378">Hydrolase</keyword>
<evidence type="ECO:0000256" key="7">
    <source>
        <dbReference type="PROSITE-ProRule" id="PRU00552"/>
    </source>
</evidence>
<organism evidence="12 13">
    <name type="scientific">Ricinus communis</name>
    <name type="common">Castor bean</name>
    <dbReference type="NCBI Taxonomy" id="3988"/>
    <lineage>
        <taxon>Eukaryota</taxon>
        <taxon>Viridiplantae</taxon>
        <taxon>Streptophyta</taxon>
        <taxon>Embryophyta</taxon>
        <taxon>Tracheophyta</taxon>
        <taxon>Spermatophyta</taxon>
        <taxon>Magnoliopsida</taxon>
        <taxon>eudicotyledons</taxon>
        <taxon>Gunneridae</taxon>
        <taxon>Pentapetalae</taxon>
        <taxon>rosids</taxon>
        <taxon>fabids</taxon>
        <taxon>Malpighiales</taxon>
        <taxon>Euphorbiaceae</taxon>
        <taxon>Acalyphoideae</taxon>
        <taxon>Acalypheae</taxon>
        <taxon>Ricinus</taxon>
    </lineage>
</organism>
<feature type="short sequence motif" description="Q motif" evidence="7">
    <location>
        <begin position="144"/>
        <end position="172"/>
    </location>
</feature>
<dbReference type="PROSITE" id="PS51194">
    <property type="entry name" value="HELICASE_CTER"/>
    <property type="match status" value="1"/>
</dbReference>
<dbReference type="Proteomes" id="UP000008311">
    <property type="component" value="Unassembled WGS sequence"/>
</dbReference>
<keyword evidence="4 12" id="KW-0347">Helicase</keyword>
<dbReference type="Pfam" id="PF00270">
    <property type="entry name" value="DEAD"/>
    <property type="match status" value="1"/>
</dbReference>
<keyword evidence="13" id="KW-1185">Reference proteome</keyword>
<evidence type="ECO:0000256" key="8">
    <source>
        <dbReference type="SAM" id="MobiDB-lite"/>
    </source>
</evidence>
<evidence type="ECO:0000256" key="1">
    <source>
        <dbReference type="ARBA" id="ARBA00012552"/>
    </source>
</evidence>
<accession>B9RC60</accession>
<dbReference type="AlphaFoldDB" id="B9RC60"/>
<feature type="compositionally biased region" description="Low complexity" evidence="8">
    <location>
        <begin position="395"/>
        <end position="414"/>
    </location>
</feature>
<dbReference type="GO" id="GO:0003723">
    <property type="term" value="F:RNA binding"/>
    <property type="evidence" value="ECO:0000318"/>
    <property type="project" value="GO_Central"/>
</dbReference>
<evidence type="ECO:0000256" key="3">
    <source>
        <dbReference type="ARBA" id="ARBA00022801"/>
    </source>
</evidence>
<dbReference type="SUPFAM" id="SSF52540">
    <property type="entry name" value="P-loop containing nucleoside triphosphate hydrolases"/>
    <property type="match status" value="1"/>
</dbReference>
<keyword evidence="5" id="KW-0067">ATP-binding</keyword>
<evidence type="ECO:0000259" key="10">
    <source>
        <dbReference type="PROSITE" id="PS51194"/>
    </source>
</evidence>
<dbReference type="eggNOG" id="KOG0327">
    <property type="taxonomic scope" value="Eukaryota"/>
</dbReference>
<evidence type="ECO:0000256" key="4">
    <source>
        <dbReference type="ARBA" id="ARBA00022806"/>
    </source>
</evidence>
<gene>
    <name evidence="12" type="ORF">RCOM_1685490</name>
</gene>
<dbReference type="CDD" id="cd00268">
    <property type="entry name" value="DEADc"/>
    <property type="match status" value="1"/>
</dbReference>
<dbReference type="PROSITE" id="PS51192">
    <property type="entry name" value="HELICASE_ATP_BIND_1"/>
    <property type="match status" value="1"/>
</dbReference>
<comment type="catalytic activity">
    <reaction evidence="6">
        <text>ATP + H2O = ADP + phosphate + H(+)</text>
        <dbReference type="Rhea" id="RHEA:13065"/>
        <dbReference type="ChEBI" id="CHEBI:15377"/>
        <dbReference type="ChEBI" id="CHEBI:15378"/>
        <dbReference type="ChEBI" id="CHEBI:30616"/>
        <dbReference type="ChEBI" id="CHEBI:43474"/>
        <dbReference type="ChEBI" id="CHEBI:456216"/>
        <dbReference type="EC" id="3.6.4.13"/>
    </reaction>
</comment>
<dbReference type="SMART" id="SM00490">
    <property type="entry name" value="HELICc"/>
    <property type="match status" value="1"/>
</dbReference>
<dbReference type="Pfam" id="PF00271">
    <property type="entry name" value="Helicase_C"/>
    <property type="match status" value="1"/>
</dbReference>
<evidence type="ECO:0000256" key="6">
    <source>
        <dbReference type="ARBA" id="ARBA00047984"/>
    </source>
</evidence>
<protein>
    <recommendedName>
        <fullName evidence="1">RNA helicase</fullName>
        <ecNumber evidence="1">3.6.4.13</ecNumber>
    </recommendedName>
</protein>
<dbReference type="EMBL" id="EQ973774">
    <property type="protein sequence ID" value="EEF51131.1"/>
    <property type="molecule type" value="Genomic_DNA"/>
</dbReference>
<dbReference type="InParanoid" id="B9RC60"/>
<reference evidence="13" key="1">
    <citation type="journal article" date="2010" name="Nat. Biotechnol.">
        <title>Draft genome sequence of the oilseed species Ricinus communis.</title>
        <authorList>
            <person name="Chan A.P."/>
            <person name="Crabtree J."/>
            <person name="Zhao Q."/>
            <person name="Lorenzi H."/>
            <person name="Orvis J."/>
            <person name="Puiu D."/>
            <person name="Melake-Berhan A."/>
            <person name="Jones K.M."/>
            <person name="Redman J."/>
            <person name="Chen G."/>
            <person name="Cahoon E.B."/>
            <person name="Gedil M."/>
            <person name="Stanke M."/>
            <person name="Haas B.J."/>
            <person name="Wortman J.R."/>
            <person name="Fraser-Liggett C.M."/>
            <person name="Ravel J."/>
            <person name="Rabinowicz P.D."/>
        </authorList>
    </citation>
    <scope>NUCLEOTIDE SEQUENCE [LARGE SCALE GENOMIC DNA]</scope>
    <source>
        <strain evidence="13">cv. Hale</strain>
    </source>
</reference>
<dbReference type="InterPro" id="IPR027417">
    <property type="entry name" value="P-loop_NTPase"/>
</dbReference>
<evidence type="ECO:0000313" key="12">
    <source>
        <dbReference type="EMBL" id="EEF51131.1"/>
    </source>
</evidence>
<dbReference type="EC" id="3.6.4.13" evidence="1"/>
<dbReference type="InterPro" id="IPR001650">
    <property type="entry name" value="Helicase_C-like"/>
</dbReference>
<dbReference type="OMA" id="KHYYCIS"/>
<dbReference type="Gene3D" id="3.40.50.300">
    <property type="entry name" value="P-loop containing nucleotide triphosphate hydrolases"/>
    <property type="match status" value="2"/>
</dbReference>
<evidence type="ECO:0000313" key="13">
    <source>
        <dbReference type="Proteomes" id="UP000008311"/>
    </source>
</evidence>
<evidence type="ECO:0000256" key="2">
    <source>
        <dbReference type="ARBA" id="ARBA00022741"/>
    </source>
</evidence>
<feature type="domain" description="Helicase C-terminal" evidence="10">
    <location>
        <begin position="437"/>
        <end position="581"/>
    </location>
</feature>
<dbReference type="InterPro" id="IPR014001">
    <property type="entry name" value="Helicase_ATP-bd"/>
</dbReference>
<dbReference type="InterPro" id="IPR014014">
    <property type="entry name" value="RNA_helicase_DEAD_Q_motif"/>
</dbReference>
<dbReference type="GO" id="GO:0005524">
    <property type="term" value="F:ATP binding"/>
    <property type="evidence" value="ECO:0007669"/>
    <property type="project" value="UniProtKB-KW"/>
</dbReference>
<dbReference type="InterPro" id="IPR050547">
    <property type="entry name" value="DEAD_box_RNA_helicases"/>
</dbReference>